<feature type="transmembrane region" description="Helical" evidence="6">
    <location>
        <begin position="686"/>
        <end position="704"/>
    </location>
</feature>
<dbReference type="Pfam" id="PF00230">
    <property type="entry name" value="MIP"/>
    <property type="match status" value="5"/>
</dbReference>
<dbReference type="PANTHER" id="PTHR45724">
    <property type="entry name" value="AQUAPORIN NIP2-1"/>
    <property type="match status" value="1"/>
</dbReference>
<dbReference type="InterPro" id="IPR000425">
    <property type="entry name" value="MIP"/>
</dbReference>
<evidence type="ECO:0000256" key="4">
    <source>
        <dbReference type="ARBA" id="ARBA00023136"/>
    </source>
</evidence>
<feature type="transmembrane region" description="Helical" evidence="6">
    <location>
        <begin position="437"/>
        <end position="457"/>
    </location>
</feature>
<dbReference type="PANTHER" id="PTHR45724:SF19">
    <property type="entry name" value="AQUAPORIN NIP6-1"/>
    <property type="match status" value="1"/>
</dbReference>
<dbReference type="EMBL" id="JABFOF010000002">
    <property type="protein sequence ID" value="KAG2403808.1"/>
    <property type="molecule type" value="Genomic_DNA"/>
</dbReference>
<feature type="transmembrane region" description="Helical" evidence="6">
    <location>
        <begin position="349"/>
        <end position="367"/>
    </location>
</feature>
<sequence>MFRRHGPAGYKHMLVSDSETESDDNLSAVAVTVAKDGRRQKEEEEGERDLSTHQRPTPSFKSKQTLDPVAKEYQKKMEKKSIPRERLKEMVVVNWRGLAKTMKTLYGQPLHYLTQELCKEWDKSRFGSKNEEKALNSIFSWREAEETVWKVEAVHRLCTSPVHLALLWLHDPQYHLIVDETVSTRGRPDSFDSSSFCFELGISFGGCFGLAVIIAKIECASFLLIARLEEDLTTASYDLDTSFCFSEVGAEFIETFILMFTITTAAIVNENTNGSETLIGCAATSGLDVMILIFATGHISGAHFNPVVPMYIGAQILASICAAFALKWVYHPFMSRGVTAPLRSYAPSFALEFIIAFNLMFVVTAVATETRVMSTSGVLLSRSFTNANNTTNNTNKNFLPKCCRCLTLDDRTIKDGALSSVSCSLSLSLLVPLARKVGAEFIGTIILMFVATTAAIVNEKTNGSEALIGCATTTGLAVMILIFATGHISSAHFNPVVILSFVALKQFPWKHVCLTFDDRTIEDGALPSVSCSLSLCPLVPLARKVGVEFIGTFILMFAATAAAIVNEKTNGFETLIGCAATTSLVVMILIFATGHISCAHFNPVVTLSFAALKHFPWKNACTSGVLLSRSFTNANNTTNNINKNFLPKCCRCLTLDDSTLEDGALPSVSWSLSLSPLVPLARKVRAEFIGTFILMFAATAVAIVNEKTNGSETLIGCAATTGLAVMILIFATGHISGAHFNLAVPMYIGAQILASICAAFALKCVYHLFMSGGVTVPLGGYAPSFALEFIIAFNLMFVVTAVATDTRVVSQNHVGASCVVMILIFATCHISGAHFNPVVTLSFAALKHFPWKHVPMYIGAQILASICAAFALKWVYHPFMSGGVTVPLGGYGPSFALEFIIAFNLMFFVTTVATNTRVVSIFFSSHYILQM</sequence>
<dbReference type="Pfam" id="PF09187">
    <property type="entry name" value="RdDM_RDM1"/>
    <property type="match status" value="1"/>
</dbReference>
<name>A0A8T0KY38_PHAAN</name>
<feature type="transmembrane region" description="Helical" evidence="6">
    <location>
        <begin position="814"/>
        <end position="835"/>
    </location>
</feature>
<feature type="compositionally biased region" description="Basic and acidic residues" evidence="5">
    <location>
        <begin position="35"/>
        <end position="52"/>
    </location>
</feature>
<keyword evidence="2 6" id="KW-0812">Transmembrane</keyword>
<evidence type="ECO:0000256" key="5">
    <source>
        <dbReference type="SAM" id="MobiDB-lite"/>
    </source>
</evidence>
<dbReference type="GO" id="GO:0005634">
    <property type="term" value="C:nucleus"/>
    <property type="evidence" value="ECO:0007669"/>
    <property type="project" value="InterPro"/>
</dbReference>
<feature type="transmembrane region" description="Helical" evidence="6">
    <location>
        <begin position="710"/>
        <end position="732"/>
    </location>
</feature>
<feature type="transmembrane region" description="Helical" evidence="6">
    <location>
        <begin position="888"/>
        <end position="909"/>
    </location>
</feature>
<dbReference type="Proteomes" id="UP000743370">
    <property type="component" value="Unassembled WGS sequence"/>
</dbReference>
<feature type="transmembrane region" description="Helical" evidence="6">
    <location>
        <begin position="571"/>
        <end position="592"/>
    </location>
</feature>
<dbReference type="PRINTS" id="PR00783">
    <property type="entry name" value="MINTRINSICP"/>
</dbReference>
<reference evidence="7 8" key="1">
    <citation type="submission" date="2020-05" db="EMBL/GenBank/DDBJ databases">
        <title>Vigna angularis (adzuki bean) Var. LongXiaoDou No. 4 denovo assembly.</title>
        <authorList>
            <person name="Xiang H."/>
        </authorList>
    </citation>
    <scope>NUCLEOTIDE SEQUENCE [LARGE SCALE GENOMIC DNA]</scope>
    <source>
        <tissue evidence="7">Leaf</tissue>
    </source>
</reference>
<feature type="transmembrane region" description="Helical" evidence="6">
    <location>
        <begin position="545"/>
        <end position="565"/>
    </location>
</feature>
<dbReference type="InterPro" id="IPR036319">
    <property type="entry name" value="RDM1_sf"/>
</dbReference>
<dbReference type="InterPro" id="IPR015270">
    <property type="entry name" value="RDM1_plant"/>
</dbReference>
<evidence type="ECO:0000313" key="7">
    <source>
        <dbReference type="EMBL" id="KAG2403808.1"/>
    </source>
</evidence>
<evidence type="ECO:0000256" key="6">
    <source>
        <dbReference type="SAM" id="Phobius"/>
    </source>
</evidence>
<feature type="transmembrane region" description="Helical" evidence="6">
    <location>
        <begin position="744"/>
        <end position="769"/>
    </location>
</feature>
<dbReference type="InterPro" id="IPR034294">
    <property type="entry name" value="Aquaporin_transptr"/>
</dbReference>
<dbReference type="GO" id="GO:0080188">
    <property type="term" value="P:gene silencing by siRNA-directed DNA methylation"/>
    <property type="evidence" value="ECO:0007669"/>
    <property type="project" value="InterPro"/>
</dbReference>
<accession>A0A8T0KY38</accession>
<evidence type="ECO:0000313" key="8">
    <source>
        <dbReference type="Proteomes" id="UP000743370"/>
    </source>
</evidence>
<feature type="transmembrane region" description="Helical" evidence="6">
    <location>
        <begin position="308"/>
        <end position="329"/>
    </location>
</feature>
<feature type="region of interest" description="Disordered" evidence="5">
    <location>
        <begin position="1"/>
        <end position="66"/>
    </location>
</feature>
<dbReference type="SUPFAM" id="SSF81338">
    <property type="entry name" value="Aquaporin-like"/>
    <property type="match status" value="5"/>
</dbReference>
<gene>
    <name evidence="7" type="ORF">HKW66_Vig0107280</name>
</gene>
<dbReference type="InterPro" id="IPR023271">
    <property type="entry name" value="Aquaporin-like"/>
</dbReference>
<dbReference type="Gene3D" id="1.20.1080.10">
    <property type="entry name" value="Glycerol uptake facilitator protein"/>
    <property type="match status" value="5"/>
</dbReference>
<dbReference type="GO" id="GO:0016020">
    <property type="term" value="C:membrane"/>
    <property type="evidence" value="ECO:0007669"/>
    <property type="project" value="UniProtKB-SubCell"/>
</dbReference>
<evidence type="ECO:0000256" key="2">
    <source>
        <dbReference type="ARBA" id="ARBA00022692"/>
    </source>
</evidence>
<comment type="caution">
    <text evidence="7">The sequence shown here is derived from an EMBL/GenBank/DDBJ whole genome shotgun (WGS) entry which is preliminary data.</text>
</comment>
<proteinExistence type="predicted"/>
<dbReference type="Gene3D" id="1.20.120.690">
    <property type="entry name" value="RDM1 protein domain"/>
    <property type="match status" value="1"/>
</dbReference>
<dbReference type="GO" id="GO:0015267">
    <property type="term" value="F:channel activity"/>
    <property type="evidence" value="ECO:0007669"/>
    <property type="project" value="InterPro"/>
</dbReference>
<evidence type="ECO:0000256" key="3">
    <source>
        <dbReference type="ARBA" id="ARBA00022989"/>
    </source>
</evidence>
<dbReference type="AlphaFoldDB" id="A0A8T0KY38"/>
<dbReference type="SUPFAM" id="SSF109920">
    <property type="entry name" value="Hypothetical protein At3g22680"/>
    <property type="match status" value="1"/>
</dbReference>
<feature type="transmembrane region" description="Helical" evidence="6">
    <location>
        <begin position="855"/>
        <end position="876"/>
    </location>
</feature>
<comment type="subcellular location">
    <subcellularLocation>
        <location evidence="1">Membrane</location>
        <topology evidence="1">Multi-pass membrane protein</topology>
    </subcellularLocation>
</comment>
<keyword evidence="3 6" id="KW-1133">Transmembrane helix</keyword>
<feature type="transmembrane region" description="Helical" evidence="6">
    <location>
        <begin position="781"/>
        <end position="802"/>
    </location>
</feature>
<organism evidence="7 8">
    <name type="scientific">Phaseolus angularis</name>
    <name type="common">Azuki bean</name>
    <name type="synonym">Vigna angularis</name>
    <dbReference type="NCBI Taxonomy" id="3914"/>
    <lineage>
        <taxon>Eukaryota</taxon>
        <taxon>Viridiplantae</taxon>
        <taxon>Streptophyta</taxon>
        <taxon>Embryophyta</taxon>
        <taxon>Tracheophyta</taxon>
        <taxon>Spermatophyta</taxon>
        <taxon>Magnoliopsida</taxon>
        <taxon>eudicotyledons</taxon>
        <taxon>Gunneridae</taxon>
        <taxon>Pentapetalae</taxon>
        <taxon>rosids</taxon>
        <taxon>fabids</taxon>
        <taxon>Fabales</taxon>
        <taxon>Fabaceae</taxon>
        <taxon>Papilionoideae</taxon>
        <taxon>50 kb inversion clade</taxon>
        <taxon>NPAAA clade</taxon>
        <taxon>indigoferoid/millettioid clade</taxon>
        <taxon>Phaseoleae</taxon>
        <taxon>Vigna</taxon>
    </lineage>
</organism>
<evidence type="ECO:0000256" key="1">
    <source>
        <dbReference type="ARBA" id="ARBA00004141"/>
    </source>
</evidence>
<feature type="transmembrane region" description="Helical" evidence="6">
    <location>
        <begin position="463"/>
        <end position="484"/>
    </location>
</feature>
<feature type="transmembrane region" description="Helical" evidence="6">
    <location>
        <begin position="277"/>
        <end position="296"/>
    </location>
</feature>
<feature type="compositionally biased region" description="Polar residues" evidence="5">
    <location>
        <begin position="53"/>
        <end position="65"/>
    </location>
</feature>
<keyword evidence="4 6" id="KW-0472">Membrane</keyword>
<protein>
    <submittedName>
        <fullName evidence="7">Aquaporin NIP6-1 NOD26-like intrinsic protein</fullName>
    </submittedName>
</protein>